<dbReference type="InterPro" id="IPR001451">
    <property type="entry name" value="Hexapep"/>
</dbReference>
<dbReference type="PANTHER" id="PTHR43300:SF4">
    <property type="entry name" value="ACYL-[ACYL-CARRIER-PROTEIN]--UDP-N-ACETYLGLUCOSAMINE O-ACYLTRANSFERASE"/>
    <property type="match status" value="1"/>
</dbReference>
<dbReference type="InterPro" id="IPR050179">
    <property type="entry name" value="Trans_hexapeptide_repeat"/>
</dbReference>
<dbReference type="AlphaFoldDB" id="A0YEZ5"/>
<dbReference type="SUPFAM" id="SSF51161">
    <property type="entry name" value="Trimeric LpxA-like enzymes"/>
    <property type="match status" value="1"/>
</dbReference>
<evidence type="ECO:0000313" key="5">
    <source>
        <dbReference type="EMBL" id="EAW30590.1"/>
    </source>
</evidence>
<sequence>MNSDLVHRSAFIDAGVSIGEGTRIWHFSHVCKDSTIGDNCVLGQNTYIGPNTKIGNGVKIQNNVSVYEGVELEDDVFCGPGTVFTNVVNPRAFINRTGEFRKTTIGKGASLGANSTILSGITVGRYALVAAGATVTKNVPDFALVIGTPARIQGWVSKSGINLGMPAKGDATAMCSLTQERYRLKNDRCEQEE</sequence>
<evidence type="ECO:0000256" key="2">
    <source>
        <dbReference type="ARBA" id="ARBA00022679"/>
    </source>
</evidence>
<keyword evidence="4" id="KW-0012">Acyltransferase</keyword>
<dbReference type="CDD" id="cd03358">
    <property type="entry name" value="LbH_WxcM_N_like"/>
    <property type="match status" value="1"/>
</dbReference>
<keyword evidence="2" id="KW-0808">Transferase</keyword>
<comment type="similarity">
    <text evidence="1">Belongs to the transferase hexapeptide repeat family.</text>
</comment>
<dbReference type="InterPro" id="IPR011004">
    <property type="entry name" value="Trimer_LpxA-like_sf"/>
</dbReference>
<dbReference type="PANTHER" id="PTHR43300">
    <property type="entry name" value="ACETYLTRANSFERASE"/>
    <property type="match status" value="1"/>
</dbReference>
<accession>A0YEZ5</accession>
<dbReference type="Proteomes" id="UP000004931">
    <property type="component" value="Unassembled WGS sequence"/>
</dbReference>
<dbReference type="Gene3D" id="2.160.10.10">
    <property type="entry name" value="Hexapeptide repeat proteins"/>
    <property type="match status" value="1"/>
</dbReference>
<name>A0YEZ5_9GAMM</name>
<proteinExistence type="inferred from homology"/>
<gene>
    <name evidence="5" type="ORF">GP2143_00587</name>
</gene>
<keyword evidence="3" id="KW-0677">Repeat</keyword>
<evidence type="ECO:0000256" key="4">
    <source>
        <dbReference type="ARBA" id="ARBA00023315"/>
    </source>
</evidence>
<dbReference type="OrthoDB" id="9800846at2"/>
<dbReference type="Gene3D" id="2.20.70.110">
    <property type="match status" value="1"/>
</dbReference>
<reference evidence="5 6" key="1">
    <citation type="journal article" date="2010" name="J. Bacteriol.">
        <title>Genome sequence of the oligotrophic marine Gammaproteobacterium HTCC2143, isolated from the Oregon Coast.</title>
        <authorList>
            <person name="Oh H.M."/>
            <person name="Kang I."/>
            <person name="Ferriera S."/>
            <person name="Giovannoni S.J."/>
            <person name="Cho J.C."/>
        </authorList>
    </citation>
    <scope>NUCLEOTIDE SEQUENCE [LARGE SCALE GENOMIC DNA]</scope>
    <source>
        <strain evidence="5 6">HTCC2143</strain>
    </source>
</reference>
<evidence type="ECO:0000256" key="3">
    <source>
        <dbReference type="ARBA" id="ARBA00022737"/>
    </source>
</evidence>
<dbReference type="eggNOG" id="COG0110">
    <property type="taxonomic scope" value="Bacteria"/>
</dbReference>
<evidence type="ECO:0000256" key="1">
    <source>
        <dbReference type="ARBA" id="ARBA00007274"/>
    </source>
</evidence>
<evidence type="ECO:0000313" key="6">
    <source>
        <dbReference type="Proteomes" id="UP000004931"/>
    </source>
</evidence>
<dbReference type="PROSITE" id="PS00101">
    <property type="entry name" value="HEXAPEP_TRANSFERASES"/>
    <property type="match status" value="1"/>
</dbReference>
<dbReference type="GO" id="GO:0016746">
    <property type="term" value="F:acyltransferase activity"/>
    <property type="evidence" value="ECO:0007669"/>
    <property type="project" value="UniProtKB-KW"/>
</dbReference>
<comment type="caution">
    <text evidence="5">The sequence shown here is derived from an EMBL/GenBank/DDBJ whole genome shotgun (WGS) entry which is preliminary data.</text>
</comment>
<dbReference type="InterPro" id="IPR018357">
    <property type="entry name" value="Hexapep_transf_CS"/>
</dbReference>
<protein>
    <submittedName>
        <fullName evidence="5">WblC protein</fullName>
    </submittedName>
</protein>
<dbReference type="Pfam" id="PF00132">
    <property type="entry name" value="Hexapep"/>
    <property type="match status" value="3"/>
</dbReference>
<dbReference type="EMBL" id="AAVT01000007">
    <property type="protein sequence ID" value="EAW30590.1"/>
    <property type="molecule type" value="Genomic_DNA"/>
</dbReference>
<dbReference type="STRING" id="247633.GP2143_00587"/>
<keyword evidence="6" id="KW-1185">Reference proteome</keyword>
<organism evidence="5 6">
    <name type="scientific">marine gamma proteobacterium HTCC2143</name>
    <dbReference type="NCBI Taxonomy" id="247633"/>
    <lineage>
        <taxon>Bacteria</taxon>
        <taxon>Pseudomonadati</taxon>
        <taxon>Pseudomonadota</taxon>
        <taxon>Gammaproteobacteria</taxon>
        <taxon>Cellvibrionales</taxon>
        <taxon>Spongiibacteraceae</taxon>
        <taxon>BD1-7 clade</taxon>
    </lineage>
</organism>